<dbReference type="PANTHER" id="PTHR36978:SF4">
    <property type="entry name" value="P-LOOP CONTAINING NUCLEOSIDE TRIPHOSPHATE HYDROLASE PROTEIN"/>
    <property type="match status" value="1"/>
</dbReference>
<dbReference type="SUPFAM" id="SSF52540">
    <property type="entry name" value="P-loop containing nucleoside triphosphate hydrolases"/>
    <property type="match status" value="1"/>
</dbReference>
<proteinExistence type="predicted"/>
<dbReference type="InterPro" id="IPR027417">
    <property type="entry name" value="P-loop_NTPase"/>
</dbReference>
<dbReference type="EMBL" id="LK023321">
    <property type="protein sequence ID" value="CDS06711.1"/>
    <property type="molecule type" value="Genomic_DNA"/>
</dbReference>
<dbReference type="Gene3D" id="3.40.50.300">
    <property type="entry name" value="P-loop containing nucleotide triphosphate hydrolases"/>
    <property type="match status" value="1"/>
</dbReference>
<gene>
    <name evidence="1" type="ORF">LRAMOSA09238</name>
</gene>
<protein>
    <recommendedName>
        <fullName evidence="2">Sulfotransferase domain-containing protein</fullName>
    </recommendedName>
</protein>
<accession>A0A077WGG6</accession>
<evidence type="ECO:0000313" key="1">
    <source>
        <dbReference type="EMBL" id="CDS06711.1"/>
    </source>
</evidence>
<reference evidence="1" key="1">
    <citation type="journal article" date="2014" name="Genome Announc.">
        <title>De novo whole-genome sequence and genome annotation of Lichtheimia ramosa.</title>
        <authorList>
            <person name="Linde J."/>
            <person name="Schwartze V."/>
            <person name="Binder U."/>
            <person name="Lass-Florl C."/>
            <person name="Voigt K."/>
            <person name="Horn F."/>
        </authorList>
    </citation>
    <scope>NUCLEOTIDE SEQUENCE</scope>
    <source>
        <strain evidence="1">JMRC FSU:6197</strain>
    </source>
</reference>
<name>A0A077WGG6_9FUNG</name>
<evidence type="ECO:0008006" key="2">
    <source>
        <dbReference type="Google" id="ProtNLM"/>
    </source>
</evidence>
<organism evidence="1">
    <name type="scientific">Lichtheimia ramosa</name>
    <dbReference type="NCBI Taxonomy" id="688394"/>
    <lineage>
        <taxon>Eukaryota</taxon>
        <taxon>Fungi</taxon>
        <taxon>Fungi incertae sedis</taxon>
        <taxon>Mucoromycota</taxon>
        <taxon>Mucoromycotina</taxon>
        <taxon>Mucoromycetes</taxon>
        <taxon>Mucorales</taxon>
        <taxon>Lichtheimiaceae</taxon>
        <taxon>Lichtheimia</taxon>
    </lineage>
</organism>
<dbReference type="AlphaFoldDB" id="A0A077WGG6"/>
<dbReference type="PANTHER" id="PTHR36978">
    <property type="entry name" value="P-LOOP CONTAINING NUCLEOTIDE TRIPHOSPHATE HYDROLASE"/>
    <property type="match status" value="1"/>
</dbReference>
<dbReference type="Pfam" id="PF17784">
    <property type="entry name" value="Sulfotransfer_4"/>
    <property type="match status" value="1"/>
</dbReference>
<sequence>MTLQIIGAGYSRTGTLSLCQALETLGFKTHHGMSVITDPKQDPSVWWPLLQEQQQQQCTNKTIADWDKAYNHYDAAVDWPTCVCYKSLMQHYPESKVILVVRSPESWYKSVQRTILPLVRLSRKFKDSMLPDHVKQVRALWLQSFIYKNEQQKAPMDVNEVYHLLFDAAAMRKMYMDHIEDVKRSVPADRLLVMTLGLDEWDPLCKFLGVQVPKDIPYPCSNSSDDFSNIFWSAMRHKKRTKKAAATYKTESRHSRRV</sequence>
<dbReference type="InterPro" id="IPR040632">
    <property type="entry name" value="Sulfotransfer_4"/>
</dbReference>
<dbReference type="OrthoDB" id="408152at2759"/>